<evidence type="ECO:0000259" key="8">
    <source>
        <dbReference type="Pfam" id="PF11760"/>
    </source>
</evidence>
<dbReference type="Gene3D" id="3.40.50.11220">
    <property type="match status" value="1"/>
</dbReference>
<dbReference type="InterPro" id="IPR036518">
    <property type="entry name" value="CobE/GbiG_C_sf"/>
</dbReference>
<feature type="domain" description="CobE/GbiG C-terminal" evidence="7">
    <location>
        <begin position="221"/>
        <end position="342"/>
    </location>
</feature>
<dbReference type="Gene3D" id="3.30.950.10">
    <property type="entry name" value="Methyltransferase, Cobalt-precorrin-4 Transmethylase, Domain 2"/>
    <property type="match status" value="1"/>
</dbReference>
<dbReference type="Proteomes" id="UP000317422">
    <property type="component" value="Unassembled WGS sequence"/>
</dbReference>
<dbReference type="SUPFAM" id="SSF53790">
    <property type="entry name" value="Tetrapyrrole methylase"/>
    <property type="match status" value="1"/>
</dbReference>
<dbReference type="Gene3D" id="3.30.420.180">
    <property type="entry name" value="CobE/GbiG C-terminal domain"/>
    <property type="match status" value="1"/>
</dbReference>
<evidence type="ECO:0000313" key="9">
    <source>
        <dbReference type="EMBL" id="TQN32410.1"/>
    </source>
</evidence>
<dbReference type="PANTHER" id="PTHR47036">
    <property type="entry name" value="COBALT-FACTOR III C(17)-METHYLTRANSFERASE-RELATED"/>
    <property type="match status" value="1"/>
</dbReference>
<evidence type="ECO:0000256" key="2">
    <source>
        <dbReference type="ARBA" id="ARBA00022573"/>
    </source>
</evidence>
<feature type="domain" description="Cobalamin synthesis G N-terminal" evidence="8">
    <location>
        <begin position="52"/>
        <end position="131"/>
    </location>
</feature>
<protein>
    <submittedName>
        <fullName evidence="9">Cobalt-precorrin 5A hydrolase/precorrin-3B C17-methyltransferase</fullName>
    </submittedName>
</protein>
<dbReference type="InterPro" id="IPR014777">
    <property type="entry name" value="4pyrrole_Mease_sub1"/>
</dbReference>
<organism evidence="9 10">
    <name type="scientific">Haloactinospora alba</name>
    <dbReference type="NCBI Taxonomy" id="405555"/>
    <lineage>
        <taxon>Bacteria</taxon>
        <taxon>Bacillati</taxon>
        <taxon>Actinomycetota</taxon>
        <taxon>Actinomycetes</taxon>
        <taxon>Streptosporangiales</taxon>
        <taxon>Nocardiopsidaceae</taxon>
        <taxon>Haloactinospora</taxon>
    </lineage>
</organism>
<evidence type="ECO:0000256" key="4">
    <source>
        <dbReference type="ARBA" id="ARBA00022679"/>
    </source>
</evidence>
<keyword evidence="10" id="KW-1185">Reference proteome</keyword>
<dbReference type="GO" id="GO:0009236">
    <property type="term" value="P:cobalamin biosynthetic process"/>
    <property type="evidence" value="ECO:0007669"/>
    <property type="project" value="UniProtKB-UniPathway"/>
</dbReference>
<keyword evidence="9" id="KW-0378">Hydrolase</keyword>
<keyword evidence="3 9" id="KW-0489">Methyltransferase</keyword>
<reference evidence="9 10" key="1">
    <citation type="submission" date="2019-06" db="EMBL/GenBank/DDBJ databases">
        <title>Sequencing the genomes of 1000 actinobacteria strains.</title>
        <authorList>
            <person name="Klenk H.-P."/>
        </authorList>
    </citation>
    <scope>NUCLEOTIDE SEQUENCE [LARGE SCALE GENOMIC DNA]</scope>
    <source>
        <strain evidence="9 10">DSM 45015</strain>
    </source>
</reference>
<dbReference type="GO" id="GO:0008168">
    <property type="term" value="F:methyltransferase activity"/>
    <property type="evidence" value="ECO:0007669"/>
    <property type="project" value="UniProtKB-KW"/>
</dbReference>
<dbReference type="NCBIfam" id="TIGR01466">
    <property type="entry name" value="cobJ_cbiH"/>
    <property type="match status" value="1"/>
</dbReference>
<dbReference type="PANTHER" id="PTHR47036:SF1">
    <property type="entry name" value="COBALT-FACTOR III C(17)-METHYLTRANSFERASE-RELATED"/>
    <property type="match status" value="1"/>
</dbReference>
<dbReference type="SUPFAM" id="SSF159672">
    <property type="entry name" value="CbiG N-terminal domain-like"/>
    <property type="match status" value="1"/>
</dbReference>
<keyword evidence="2" id="KW-0169">Cobalamin biosynthesis</keyword>
<keyword evidence="5" id="KW-0949">S-adenosyl-L-methionine</keyword>
<dbReference type="EMBL" id="VFQC01000001">
    <property type="protein sequence ID" value="TQN32410.1"/>
    <property type="molecule type" value="Genomic_DNA"/>
</dbReference>
<dbReference type="RefSeq" id="WP_246062251.1">
    <property type="nucleotide sequence ID" value="NZ_VFQC01000001.1"/>
</dbReference>
<comment type="pathway">
    <text evidence="1">Cofactor biosynthesis; adenosylcobalamin biosynthesis.</text>
</comment>
<accession>A0A543NKS5</accession>
<feature type="domain" description="Tetrapyrrole methylase" evidence="6">
    <location>
        <begin position="350"/>
        <end position="553"/>
    </location>
</feature>
<evidence type="ECO:0000259" key="6">
    <source>
        <dbReference type="Pfam" id="PF00590"/>
    </source>
</evidence>
<name>A0A543NKS5_9ACTN</name>
<dbReference type="AlphaFoldDB" id="A0A543NKS5"/>
<dbReference type="GO" id="GO:0032259">
    <property type="term" value="P:methylation"/>
    <property type="evidence" value="ECO:0007669"/>
    <property type="project" value="UniProtKB-KW"/>
</dbReference>
<dbReference type="UniPathway" id="UPA00148"/>
<comment type="caution">
    <text evidence="9">The sequence shown here is derived from an EMBL/GenBank/DDBJ whole genome shotgun (WGS) entry which is preliminary data.</text>
</comment>
<sequence length="591" mass="60874">MPLRHDTEHASNAMSDIGVIAATARGRRAADRLAAAWPREVRVVAADSPAEALRSAFSGNTAVVSFLAVGATVRLLAPLLGDKHTDPPVVCVDESLEHAVAVLGGHHGANDLARRVSEVLGSRPVVTTASDTVAATPLDSYGADLGFRVAADAPLARAGAALLSGEPVRLEGTGDWPLPPLPDNAAADVAANDCAAVIRVTDRAGTVPDTPPTVTYHPPSLVVGVGAARGVAAEEVGALLDSALADSGLAPEAVRAVATLDLKADEEGILSAARERGWEVLTYPAHQLDSVEVPTPSETVREEVGTPSVAEAAALRAAAEAGSGAELVAAKRKSDNATAAVARLQPRGRLAVIGLGPGARDLTTPRAVAELQRASVVVGLDQYLEQVGDLLRPGTRVCSSGLGQEEERARSAVAEARSGAAVALIGSGDAGVYAMASPALDFAGPDIDVVGVPGVTAAAAASNLLGAPLGHDHVYISLSDLHTPWEAIERRVRAAADGDFTVCFYNPRSAKRDWQLPRALEILAEHRPADTPVGHVREVSRSDERATVTTLARMLDGGADAVDMLTVVVVGSSASRNVAGRIVTPRGYTWR</sequence>
<keyword evidence="4 9" id="KW-0808">Transferase</keyword>
<dbReference type="InterPro" id="IPR035996">
    <property type="entry name" value="4pyrrol_Methylase_sf"/>
</dbReference>
<evidence type="ECO:0000256" key="1">
    <source>
        <dbReference type="ARBA" id="ARBA00004953"/>
    </source>
</evidence>
<evidence type="ECO:0000256" key="3">
    <source>
        <dbReference type="ARBA" id="ARBA00022603"/>
    </source>
</evidence>
<dbReference type="Gene3D" id="3.40.1010.10">
    <property type="entry name" value="Cobalt-precorrin-4 Transmethylase, Domain 1"/>
    <property type="match status" value="1"/>
</dbReference>
<dbReference type="Pfam" id="PF01890">
    <property type="entry name" value="CbiG_C"/>
    <property type="match status" value="1"/>
</dbReference>
<dbReference type="InterPro" id="IPR038029">
    <property type="entry name" value="GbiG_N_sf"/>
</dbReference>
<dbReference type="Pfam" id="PF00590">
    <property type="entry name" value="TP_methylase"/>
    <property type="match status" value="1"/>
</dbReference>
<dbReference type="InterPro" id="IPR051810">
    <property type="entry name" value="Precorrin_MeTrfase"/>
</dbReference>
<dbReference type="InterPro" id="IPR014776">
    <property type="entry name" value="4pyrrole_Mease_sub2"/>
</dbReference>
<dbReference type="SUPFAM" id="SSF159664">
    <property type="entry name" value="CobE/GbiG C-terminal domain-like"/>
    <property type="match status" value="1"/>
</dbReference>
<dbReference type="CDD" id="cd11646">
    <property type="entry name" value="Precorrin_3B_C17_MT"/>
    <property type="match status" value="1"/>
</dbReference>
<dbReference type="Pfam" id="PF11760">
    <property type="entry name" value="CbiG_N"/>
    <property type="match status" value="1"/>
</dbReference>
<evidence type="ECO:0000256" key="5">
    <source>
        <dbReference type="ARBA" id="ARBA00022691"/>
    </source>
</evidence>
<evidence type="ECO:0000313" key="10">
    <source>
        <dbReference type="Proteomes" id="UP000317422"/>
    </source>
</evidence>
<dbReference type="InterPro" id="IPR021744">
    <property type="entry name" value="CbiG_N"/>
</dbReference>
<dbReference type="InterPro" id="IPR006363">
    <property type="entry name" value="Cbl_synth_CobJ/CibH_dom"/>
</dbReference>
<dbReference type="InterPro" id="IPR002750">
    <property type="entry name" value="CobE/GbiG_C"/>
</dbReference>
<dbReference type="GO" id="GO:0016787">
    <property type="term" value="F:hydrolase activity"/>
    <property type="evidence" value="ECO:0007669"/>
    <property type="project" value="UniProtKB-KW"/>
</dbReference>
<proteinExistence type="predicted"/>
<gene>
    <name evidence="9" type="ORF">FHX37_2367</name>
</gene>
<evidence type="ECO:0000259" key="7">
    <source>
        <dbReference type="Pfam" id="PF01890"/>
    </source>
</evidence>
<dbReference type="InterPro" id="IPR000878">
    <property type="entry name" value="4pyrrol_Mease"/>
</dbReference>